<organism evidence="2 3">
    <name type="scientific">Colletotrichum spinosum</name>
    <dbReference type="NCBI Taxonomy" id="1347390"/>
    <lineage>
        <taxon>Eukaryota</taxon>
        <taxon>Fungi</taxon>
        <taxon>Dikarya</taxon>
        <taxon>Ascomycota</taxon>
        <taxon>Pezizomycotina</taxon>
        <taxon>Sordariomycetes</taxon>
        <taxon>Hypocreomycetidae</taxon>
        <taxon>Glomerellales</taxon>
        <taxon>Glomerellaceae</taxon>
        <taxon>Colletotrichum</taxon>
        <taxon>Colletotrichum orbiculare species complex</taxon>
    </lineage>
</organism>
<sequence>MDDAPSKTIYLVHTGSWTDWSHYPVLGWMLTLRQDDGNLLVAFIAFFVTVVCTQIWRIACFALYLVFSHPDLESDALYHQRQALLRNTAEPTGGLVRLSNLLWSWRKTARRPYYRVLPLLFFTIALICAFALASGYSAKVALCNDVLLDGSNCGLQRDSLAPNATFKMLYMFPALAKEMRIASNYAQQCYSGNMATGALGCNTFVREQIPFVVQTNGSCPFTSGVCLGNDSNIILETDLIDSHSNLGINAPPQERFYFRKRYHCAPLKTEGHTTIVEASDSRNYTRYHYGPSNFTMENCTFQTLSDPFADVGALNGTVRNIDYSLSAELQREDANVFLVFLSSNGIHFQAKTNDPWYRATTVAGDLTSDVPGEESIPSWTMDHPASPLACVTQDQWCIDPAAKNCTELMTSDDANLAAYDLFLARDGSLDRYVWFSQSTIYAATEASNAINLLGALSLTARFGLVNSIQGPLPDNQWQLEVKSWFATMLANLQKAAANTATGPTEVHLDAWKQAPNKSVEYAICNNQKIRSSRHMTFSLFGIIFIFLFGIVIIIISLTMESLARCVQKRRRIISSSLLEWSVNDVLQLQRLAHEELGVGDWKHGTNMIPVTAENIPLAVLDASDPLHPRLRLGPGWTDEQTLKDRDSYPLLRM</sequence>
<name>A0A4R8QHM0_9PEZI</name>
<feature type="transmembrane region" description="Helical" evidence="1">
    <location>
        <begin position="537"/>
        <end position="563"/>
    </location>
</feature>
<proteinExistence type="predicted"/>
<gene>
    <name evidence="2" type="ORF">C8035_v007889</name>
</gene>
<feature type="transmembrane region" description="Helical" evidence="1">
    <location>
        <begin position="116"/>
        <end position="136"/>
    </location>
</feature>
<keyword evidence="1" id="KW-1133">Transmembrane helix</keyword>
<accession>A0A4R8QHM0</accession>
<keyword evidence="1" id="KW-0812">Transmembrane</keyword>
<protein>
    <submittedName>
        <fullName evidence="2">Uncharacterized protein</fullName>
    </submittedName>
</protein>
<dbReference type="EMBL" id="QAPG01000023">
    <property type="protein sequence ID" value="TDZ37460.1"/>
    <property type="molecule type" value="Genomic_DNA"/>
</dbReference>
<dbReference type="AlphaFoldDB" id="A0A4R8QHM0"/>
<evidence type="ECO:0000256" key="1">
    <source>
        <dbReference type="SAM" id="Phobius"/>
    </source>
</evidence>
<keyword evidence="3" id="KW-1185">Reference proteome</keyword>
<reference evidence="2 3" key="1">
    <citation type="submission" date="2018-11" db="EMBL/GenBank/DDBJ databases">
        <title>Genome sequence and assembly of Colletotrichum spinosum.</title>
        <authorList>
            <person name="Gan P."/>
            <person name="Shirasu K."/>
        </authorList>
    </citation>
    <scope>NUCLEOTIDE SEQUENCE [LARGE SCALE GENOMIC DNA]</scope>
    <source>
        <strain evidence="2 3">CBS 515.97</strain>
    </source>
</reference>
<evidence type="ECO:0000313" key="2">
    <source>
        <dbReference type="EMBL" id="TDZ37460.1"/>
    </source>
</evidence>
<comment type="caution">
    <text evidence="2">The sequence shown here is derived from an EMBL/GenBank/DDBJ whole genome shotgun (WGS) entry which is preliminary data.</text>
</comment>
<dbReference type="Proteomes" id="UP000295083">
    <property type="component" value="Unassembled WGS sequence"/>
</dbReference>
<evidence type="ECO:0000313" key="3">
    <source>
        <dbReference type="Proteomes" id="UP000295083"/>
    </source>
</evidence>
<keyword evidence="1" id="KW-0472">Membrane</keyword>
<feature type="transmembrane region" description="Helical" evidence="1">
    <location>
        <begin position="39"/>
        <end position="67"/>
    </location>
</feature>